<reference evidence="1 2" key="1">
    <citation type="submission" date="2022-05" db="EMBL/GenBank/DDBJ databases">
        <authorList>
            <consortium name="Genoscope - CEA"/>
            <person name="William W."/>
        </authorList>
    </citation>
    <scope>NUCLEOTIDE SEQUENCE [LARGE SCALE GENOMIC DNA]</scope>
</reference>
<sequence length="223" mass="25034">MNFEDYSYDGNEYAFTVVDEKQPIVSVSFEGVDSGVSCNVIDRQLWESLKQNKVKCVSSSHKKQLYPYGSKEPLKTAGCFTAKITVEDVAVEAEFTVIEGKGQALLGRDALLRSLSPNVCVNALQEKNLFQKYKSCFEGLGKFKDSPLNIPIDPRVKPVVQSMCRVPFNLRDKLEKSLMSSAIYPEMYLRVMQQALQGCESVRNIHGDITVHGKTAEQHNTRL</sequence>
<evidence type="ECO:0008006" key="3">
    <source>
        <dbReference type="Google" id="ProtNLM"/>
    </source>
</evidence>
<keyword evidence="2" id="KW-1185">Reference proteome</keyword>
<evidence type="ECO:0000313" key="1">
    <source>
        <dbReference type="EMBL" id="CAH3016110.1"/>
    </source>
</evidence>
<organism evidence="1 2">
    <name type="scientific">Porites evermanni</name>
    <dbReference type="NCBI Taxonomy" id="104178"/>
    <lineage>
        <taxon>Eukaryota</taxon>
        <taxon>Metazoa</taxon>
        <taxon>Cnidaria</taxon>
        <taxon>Anthozoa</taxon>
        <taxon>Hexacorallia</taxon>
        <taxon>Scleractinia</taxon>
        <taxon>Fungiina</taxon>
        <taxon>Poritidae</taxon>
        <taxon>Porites</taxon>
    </lineage>
</organism>
<accession>A0ABN8LGI5</accession>
<comment type="caution">
    <text evidence="1">The sequence shown here is derived from an EMBL/GenBank/DDBJ whole genome shotgun (WGS) entry which is preliminary data.</text>
</comment>
<dbReference type="PANTHER" id="PTHR37984:SF11">
    <property type="entry name" value="INTEGRASE CATALYTIC DOMAIN-CONTAINING PROTEIN"/>
    <property type="match status" value="1"/>
</dbReference>
<gene>
    <name evidence="1" type="ORF">PEVE_00025958</name>
</gene>
<name>A0ABN8LGI5_9CNID</name>
<dbReference type="Gene3D" id="2.40.70.10">
    <property type="entry name" value="Acid Proteases"/>
    <property type="match status" value="1"/>
</dbReference>
<dbReference type="InterPro" id="IPR050951">
    <property type="entry name" value="Retrovirus_Pol_polyprotein"/>
</dbReference>
<protein>
    <recommendedName>
        <fullName evidence="3">Vitellogenin</fullName>
    </recommendedName>
</protein>
<dbReference type="EMBL" id="CALNXI010000035">
    <property type="protein sequence ID" value="CAH3016110.1"/>
    <property type="molecule type" value="Genomic_DNA"/>
</dbReference>
<dbReference type="Proteomes" id="UP001159427">
    <property type="component" value="Unassembled WGS sequence"/>
</dbReference>
<dbReference type="InterPro" id="IPR021109">
    <property type="entry name" value="Peptidase_aspartic_dom_sf"/>
</dbReference>
<proteinExistence type="predicted"/>
<dbReference type="PANTHER" id="PTHR37984">
    <property type="entry name" value="PROTEIN CBG26694"/>
    <property type="match status" value="1"/>
</dbReference>
<evidence type="ECO:0000313" key="2">
    <source>
        <dbReference type="Proteomes" id="UP001159427"/>
    </source>
</evidence>